<evidence type="ECO:0000313" key="3">
    <source>
        <dbReference type="Proteomes" id="UP000507245"/>
    </source>
</evidence>
<gene>
    <name evidence="2" type="ORF">ORAREDHAP_LOCUS37206</name>
</gene>
<dbReference type="Proteomes" id="UP000507245">
    <property type="component" value="Unassembled WGS sequence"/>
</dbReference>
<evidence type="ECO:0000313" key="2">
    <source>
        <dbReference type="EMBL" id="CAB4313765.1"/>
    </source>
</evidence>
<keyword evidence="3" id="KW-1185">Reference proteome</keyword>
<dbReference type="EMBL" id="CAEKKB010000006">
    <property type="protein sequence ID" value="CAB4313765.1"/>
    <property type="molecule type" value="Genomic_DNA"/>
</dbReference>
<dbReference type="AlphaFoldDB" id="A0A6J5XP76"/>
<protein>
    <submittedName>
        <fullName evidence="2">Uncharacterized protein</fullName>
    </submittedName>
</protein>
<reference evidence="3" key="1">
    <citation type="journal article" date="2020" name="Genome Biol.">
        <title>Gamete binning: chromosome-level and haplotype-resolved genome assembly enabled by high-throughput single-cell sequencing of gamete genomes.</title>
        <authorList>
            <person name="Campoy J.A."/>
            <person name="Sun H."/>
            <person name="Goel M."/>
            <person name="Jiao W.-B."/>
            <person name="Folz-Donahue K."/>
            <person name="Wang N."/>
            <person name="Rubio M."/>
            <person name="Liu C."/>
            <person name="Kukat C."/>
            <person name="Ruiz D."/>
            <person name="Huettel B."/>
            <person name="Schneeberger K."/>
        </authorList>
    </citation>
    <scope>NUCLEOTIDE SEQUENCE [LARGE SCALE GENOMIC DNA]</scope>
    <source>
        <strain evidence="3">cv. Rojo Pasion</strain>
    </source>
</reference>
<sequence>MKEPEEEPEAQRGAAKGKKAKALRLQGANGENCAFLLRIICQKKTHQLMAIASMFAVTNIIHETCIRHLPGWGPGDRSNIVMRGAAFPNNMQSKTYNLKRAGTAILVPRPGDFLT</sequence>
<organism evidence="2 3">
    <name type="scientific">Prunus armeniaca</name>
    <name type="common">Apricot</name>
    <name type="synonym">Armeniaca vulgaris</name>
    <dbReference type="NCBI Taxonomy" id="36596"/>
    <lineage>
        <taxon>Eukaryota</taxon>
        <taxon>Viridiplantae</taxon>
        <taxon>Streptophyta</taxon>
        <taxon>Embryophyta</taxon>
        <taxon>Tracheophyta</taxon>
        <taxon>Spermatophyta</taxon>
        <taxon>Magnoliopsida</taxon>
        <taxon>eudicotyledons</taxon>
        <taxon>Gunneridae</taxon>
        <taxon>Pentapetalae</taxon>
        <taxon>rosids</taxon>
        <taxon>fabids</taxon>
        <taxon>Rosales</taxon>
        <taxon>Rosaceae</taxon>
        <taxon>Amygdaloideae</taxon>
        <taxon>Amygdaleae</taxon>
        <taxon>Prunus</taxon>
    </lineage>
</organism>
<evidence type="ECO:0000256" key="1">
    <source>
        <dbReference type="SAM" id="MobiDB-lite"/>
    </source>
</evidence>
<feature type="region of interest" description="Disordered" evidence="1">
    <location>
        <begin position="1"/>
        <end position="21"/>
    </location>
</feature>
<accession>A0A6J5XP76</accession>
<name>A0A6J5XP76_PRUAR</name>
<proteinExistence type="predicted"/>